<evidence type="ECO:0000313" key="1">
    <source>
        <dbReference type="EMBL" id="VAW70604.1"/>
    </source>
</evidence>
<reference evidence="1" key="1">
    <citation type="submission" date="2018-06" db="EMBL/GenBank/DDBJ databases">
        <authorList>
            <person name="Zhirakovskaya E."/>
        </authorList>
    </citation>
    <scope>NUCLEOTIDE SEQUENCE</scope>
</reference>
<name>A0A3B0YNZ9_9ZZZZ</name>
<dbReference type="InterPro" id="IPR029063">
    <property type="entry name" value="SAM-dependent_MTases_sf"/>
</dbReference>
<keyword evidence="1" id="KW-0489">Methyltransferase</keyword>
<dbReference type="Gene3D" id="3.40.50.150">
    <property type="entry name" value="Vaccinia Virus protein VP39"/>
    <property type="match status" value="1"/>
</dbReference>
<sequence>LPMKKRFDMVMQCQRIIESELNHLKRPFRLDIKHLYHDREEVTCMILLL</sequence>
<accession>A0A3B0YNZ9</accession>
<dbReference type="GO" id="GO:0032259">
    <property type="term" value="P:methylation"/>
    <property type="evidence" value="ECO:0007669"/>
    <property type="project" value="UniProtKB-KW"/>
</dbReference>
<proteinExistence type="predicted"/>
<dbReference type="GO" id="GO:0008168">
    <property type="term" value="F:methyltransferase activity"/>
    <property type="evidence" value="ECO:0007669"/>
    <property type="project" value="UniProtKB-KW"/>
</dbReference>
<dbReference type="AlphaFoldDB" id="A0A3B0YNZ9"/>
<feature type="non-terminal residue" evidence="1">
    <location>
        <position position="1"/>
    </location>
</feature>
<gene>
    <name evidence="1" type="ORF">MNBD_GAMMA10-122</name>
</gene>
<dbReference type="EMBL" id="UOFJ01000536">
    <property type="protein sequence ID" value="VAW70604.1"/>
    <property type="molecule type" value="Genomic_DNA"/>
</dbReference>
<protein>
    <submittedName>
        <fullName evidence="1">23S rRNA (Cytidine(2498)-2'-O)-methyltransferase</fullName>
        <ecNumber evidence="1">2.1.1.186</ecNumber>
    </submittedName>
</protein>
<keyword evidence="1" id="KW-0808">Transferase</keyword>
<organism evidence="1">
    <name type="scientific">hydrothermal vent metagenome</name>
    <dbReference type="NCBI Taxonomy" id="652676"/>
    <lineage>
        <taxon>unclassified sequences</taxon>
        <taxon>metagenomes</taxon>
        <taxon>ecological metagenomes</taxon>
    </lineage>
</organism>
<dbReference type="EC" id="2.1.1.186" evidence="1"/>